<evidence type="ECO:0000313" key="2">
    <source>
        <dbReference type="EMBL" id="PRQ55367.1"/>
    </source>
</evidence>
<accession>A0A2P6S9K3</accession>
<dbReference type="InterPro" id="IPR001107">
    <property type="entry name" value="Band_7"/>
</dbReference>
<keyword evidence="3" id="KW-1185">Reference proteome</keyword>
<dbReference type="PRINTS" id="PR00721">
    <property type="entry name" value="STOMATIN"/>
</dbReference>
<dbReference type="Proteomes" id="UP000238479">
    <property type="component" value="Chromosome 1"/>
</dbReference>
<dbReference type="OrthoDB" id="434619at2759"/>
<sequence length="256" mass="28385">MFKPKSLNALRSVRHLNHSSSASSWLSQLSPSSSSSSFARSDSFQTVRNYASGVDDRNHITFGTRRVLVPPRRAVVIKRWFGMYSKTLLSGEYFLIPYFDKIASVHCLKPKTINLLAQKAITKNNVSLTVTGHLTLKIVEPLLASYAVDNPIDKATGLAQSILCDVVGELTVEQIMKEQRSLNLHISSFLNDRICRWGLSCEAFEINDIALPHEVKKAIEDFKATKAKRAAILESVADFFSKATKEAGGRRGSPSN</sequence>
<feature type="domain" description="Band 7" evidence="1">
    <location>
        <begin position="64"/>
        <end position="223"/>
    </location>
</feature>
<dbReference type="Gene3D" id="3.30.479.30">
    <property type="entry name" value="Band 7 domain"/>
    <property type="match status" value="1"/>
</dbReference>
<dbReference type="PANTHER" id="PTHR43327:SF10">
    <property type="entry name" value="STOMATIN-LIKE PROTEIN 2, MITOCHONDRIAL"/>
    <property type="match status" value="1"/>
</dbReference>
<evidence type="ECO:0000313" key="3">
    <source>
        <dbReference type="Proteomes" id="UP000238479"/>
    </source>
</evidence>
<reference evidence="2 3" key="1">
    <citation type="journal article" date="2018" name="Nat. Genet.">
        <title>The Rosa genome provides new insights in the design of modern roses.</title>
        <authorList>
            <person name="Bendahmane M."/>
        </authorList>
    </citation>
    <scope>NUCLEOTIDE SEQUENCE [LARGE SCALE GENOMIC DNA]</scope>
    <source>
        <strain evidence="3">cv. Old Blush</strain>
    </source>
</reference>
<dbReference type="GO" id="GO:0005739">
    <property type="term" value="C:mitochondrion"/>
    <property type="evidence" value="ECO:0007669"/>
    <property type="project" value="TreeGrafter"/>
</dbReference>
<comment type="caution">
    <text evidence="2">The sequence shown here is derived from an EMBL/GenBank/DDBJ whole genome shotgun (WGS) entry which is preliminary data.</text>
</comment>
<dbReference type="EMBL" id="PDCK01000039">
    <property type="protein sequence ID" value="PRQ55367.1"/>
    <property type="molecule type" value="Genomic_DNA"/>
</dbReference>
<name>A0A2P6S9K3_ROSCH</name>
<organism evidence="2 3">
    <name type="scientific">Rosa chinensis</name>
    <name type="common">China rose</name>
    <dbReference type="NCBI Taxonomy" id="74649"/>
    <lineage>
        <taxon>Eukaryota</taxon>
        <taxon>Viridiplantae</taxon>
        <taxon>Streptophyta</taxon>
        <taxon>Embryophyta</taxon>
        <taxon>Tracheophyta</taxon>
        <taxon>Spermatophyta</taxon>
        <taxon>Magnoliopsida</taxon>
        <taxon>eudicotyledons</taxon>
        <taxon>Gunneridae</taxon>
        <taxon>Pentapetalae</taxon>
        <taxon>rosids</taxon>
        <taxon>fabids</taxon>
        <taxon>Rosales</taxon>
        <taxon>Rosaceae</taxon>
        <taxon>Rosoideae</taxon>
        <taxon>Rosoideae incertae sedis</taxon>
        <taxon>Rosa</taxon>
    </lineage>
</organism>
<dbReference type="Gramene" id="PRQ55367">
    <property type="protein sequence ID" value="PRQ55367"/>
    <property type="gene ID" value="RchiOBHm_Chr1g0323811"/>
</dbReference>
<dbReference type="SUPFAM" id="SSF117892">
    <property type="entry name" value="Band 7/SPFH domain"/>
    <property type="match status" value="1"/>
</dbReference>
<proteinExistence type="predicted"/>
<dbReference type="InterPro" id="IPR001972">
    <property type="entry name" value="Stomatin_HflK_fam"/>
</dbReference>
<dbReference type="GO" id="GO:0016020">
    <property type="term" value="C:membrane"/>
    <property type="evidence" value="ECO:0007669"/>
    <property type="project" value="InterPro"/>
</dbReference>
<evidence type="ECO:0000259" key="1">
    <source>
        <dbReference type="SMART" id="SM00244"/>
    </source>
</evidence>
<gene>
    <name evidence="2" type="ORF">RchiOBHm_Chr1g0323811</name>
</gene>
<dbReference type="GO" id="GO:0007005">
    <property type="term" value="P:mitochondrion organization"/>
    <property type="evidence" value="ECO:0007669"/>
    <property type="project" value="TreeGrafter"/>
</dbReference>
<dbReference type="Pfam" id="PF01145">
    <property type="entry name" value="Band_7"/>
    <property type="match status" value="1"/>
</dbReference>
<dbReference type="STRING" id="74649.A0A2P6S9K3"/>
<protein>
    <submittedName>
        <fullName evidence="2">Putative Band 7 domain, Stomatin family</fullName>
    </submittedName>
</protein>
<dbReference type="AlphaFoldDB" id="A0A2P6S9K3"/>
<dbReference type="PANTHER" id="PTHR43327">
    <property type="entry name" value="STOMATIN-LIKE PROTEIN 2, MITOCHONDRIAL"/>
    <property type="match status" value="1"/>
</dbReference>
<dbReference type="SMART" id="SM00244">
    <property type="entry name" value="PHB"/>
    <property type="match status" value="1"/>
</dbReference>
<dbReference type="InterPro" id="IPR050710">
    <property type="entry name" value="Band7/mec-2_domain"/>
</dbReference>
<dbReference type="InterPro" id="IPR036013">
    <property type="entry name" value="Band_7/SPFH_dom_sf"/>
</dbReference>